<reference evidence="6 7" key="2">
    <citation type="submission" date="2018-03" db="EMBL/GenBank/DDBJ databases">
        <title>The ancient ancestry and fast evolution of plastids.</title>
        <authorList>
            <person name="Moore K.R."/>
            <person name="Magnabosco C."/>
            <person name="Momper L."/>
            <person name="Gold D.A."/>
            <person name="Bosak T."/>
            <person name="Fournier G.P."/>
        </authorList>
    </citation>
    <scope>NUCLEOTIDE SEQUENCE [LARGE SCALE GENOMIC DNA]</scope>
    <source>
        <strain evidence="6 7">ULC007</strain>
    </source>
</reference>
<evidence type="ECO:0000313" key="6">
    <source>
        <dbReference type="EMBL" id="PSB22028.1"/>
    </source>
</evidence>
<keyword evidence="3" id="KW-0547">Nucleotide-binding</keyword>
<evidence type="ECO:0000256" key="1">
    <source>
        <dbReference type="ARBA" id="ARBA00005417"/>
    </source>
</evidence>
<evidence type="ECO:0000313" key="7">
    <source>
        <dbReference type="Proteomes" id="UP000238634"/>
    </source>
</evidence>
<dbReference type="Pfam" id="PF00005">
    <property type="entry name" value="ABC_tran"/>
    <property type="match status" value="1"/>
</dbReference>
<dbReference type="Gene3D" id="2.70.50.60">
    <property type="entry name" value="abc- transporter (atp binding component) like domain"/>
    <property type="match status" value="1"/>
</dbReference>
<dbReference type="OrthoDB" id="9778870at2"/>
<feature type="domain" description="ABC transporter" evidence="5">
    <location>
        <begin position="42"/>
        <end position="262"/>
    </location>
</feature>
<dbReference type="Proteomes" id="UP000238634">
    <property type="component" value="Unassembled WGS sequence"/>
</dbReference>
<comment type="similarity">
    <text evidence="1">Belongs to the ABC transporter superfamily.</text>
</comment>
<dbReference type="PANTHER" id="PTHR46743">
    <property type="entry name" value="TEICHOIC ACIDS EXPORT ATP-BINDING PROTEIN TAGH"/>
    <property type="match status" value="1"/>
</dbReference>
<dbReference type="RefSeq" id="WP_083582599.1">
    <property type="nucleotide sequence ID" value="NZ_MPPI01000001.1"/>
</dbReference>
<dbReference type="InterPro" id="IPR027417">
    <property type="entry name" value="P-loop_NTPase"/>
</dbReference>
<comment type="caution">
    <text evidence="6">The sequence shown here is derived from an EMBL/GenBank/DDBJ whole genome shotgun (WGS) entry which is preliminary data.</text>
</comment>
<dbReference type="GO" id="GO:0016020">
    <property type="term" value="C:membrane"/>
    <property type="evidence" value="ECO:0007669"/>
    <property type="project" value="InterPro"/>
</dbReference>
<dbReference type="GO" id="GO:0016887">
    <property type="term" value="F:ATP hydrolysis activity"/>
    <property type="evidence" value="ECO:0007669"/>
    <property type="project" value="InterPro"/>
</dbReference>
<name>A0A2T1DNF8_9CYAN</name>
<dbReference type="CDD" id="cd10147">
    <property type="entry name" value="Wzt_C-like"/>
    <property type="match status" value="1"/>
</dbReference>
<evidence type="ECO:0000256" key="4">
    <source>
        <dbReference type="ARBA" id="ARBA00022840"/>
    </source>
</evidence>
<dbReference type="InterPro" id="IPR003593">
    <property type="entry name" value="AAA+_ATPase"/>
</dbReference>
<dbReference type="EMBL" id="PVWG01000001">
    <property type="protein sequence ID" value="PSB22028.1"/>
    <property type="molecule type" value="Genomic_DNA"/>
</dbReference>
<dbReference type="InterPro" id="IPR050683">
    <property type="entry name" value="Bact_Polysacc_Export_ATP-bd"/>
</dbReference>
<protein>
    <submittedName>
        <fullName evidence="6">ABC transporter ATP-binding protein</fullName>
    </submittedName>
</protein>
<dbReference type="GO" id="GO:0005524">
    <property type="term" value="F:ATP binding"/>
    <property type="evidence" value="ECO:0007669"/>
    <property type="project" value="UniProtKB-KW"/>
</dbReference>
<sequence length="435" mass="48618">MSDTIIQVENLSKKYILGHQQEGSSSYKSLRETIANGVGSLFKGRSKDRAAQEEFWALKDVSFEIKQGDRVGIIGRNGAGKSTLLKVLSRITEPTNGSIRIKGRVASLLEVGTGFHPELTGRENIFLNGAILGMSKVEITRKFDEIVAFAEVEKFLDTPVKRYSSGMYVRLAFAVAAHLEPEVLIVDEVLAVGDAQFQQKCLGKMQQVGQEGRTVLFVSHNIGAISSLCNQGIYLQQGQVKCVGSVDEVVHDYMMALYKGQSYPAGVIYKNDKVDHSKFQVTEVAVLDEKNHLIPIIKTWDYLRIRVRYYAPRPVISGSVVLEISTFDGNKLIQYSTQPLSGIELSISEGESFIDCIIPRLPLAAGNYRLNVGLAVPMLEWLCWEEDLATIEVTEADIYRSKFPPNQERTPIVVEHYWETSHNEISCQTYPYTHS</sequence>
<dbReference type="SMART" id="SM00382">
    <property type="entry name" value="AAA"/>
    <property type="match status" value="1"/>
</dbReference>
<dbReference type="GO" id="GO:0140359">
    <property type="term" value="F:ABC-type transporter activity"/>
    <property type="evidence" value="ECO:0007669"/>
    <property type="project" value="InterPro"/>
</dbReference>
<dbReference type="CDD" id="cd03220">
    <property type="entry name" value="ABC_KpsT_Wzt"/>
    <property type="match status" value="1"/>
</dbReference>
<reference evidence="6 7" key="1">
    <citation type="submission" date="2018-02" db="EMBL/GenBank/DDBJ databases">
        <authorList>
            <person name="Cohen D.B."/>
            <person name="Kent A.D."/>
        </authorList>
    </citation>
    <scope>NUCLEOTIDE SEQUENCE [LARGE SCALE GENOMIC DNA]</scope>
    <source>
        <strain evidence="6 7">ULC007</strain>
    </source>
</reference>
<evidence type="ECO:0000256" key="3">
    <source>
        <dbReference type="ARBA" id="ARBA00022741"/>
    </source>
</evidence>
<organism evidence="6 7">
    <name type="scientific">Phormidesmis priestleyi ULC007</name>
    <dbReference type="NCBI Taxonomy" id="1920490"/>
    <lineage>
        <taxon>Bacteria</taxon>
        <taxon>Bacillati</taxon>
        <taxon>Cyanobacteriota</taxon>
        <taxon>Cyanophyceae</taxon>
        <taxon>Leptolyngbyales</taxon>
        <taxon>Leptolyngbyaceae</taxon>
        <taxon>Phormidesmis</taxon>
    </lineage>
</organism>
<dbReference type="STRING" id="1920490.GCA_001895925_00753"/>
<dbReference type="PROSITE" id="PS50893">
    <property type="entry name" value="ABC_TRANSPORTER_2"/>
    <property type="match status" value="1"/>
</dbReference>
<gene>
    <name evidence="6" type="ORF">C7B65_01020</name>
</gene>
<dbReference type="Pfam" id="PF14524">
    <property type="entry name" value="Wzt_C"/>
    <property type="match status" value="1"/>
</dbReference>
<dbReference type="InterPro" id="IPR029439">
    <property type="entry name" value="Wzt_C"/>
</dbReference>
<dbReference type="PANTHER" id="PTHR46743:SF2">
    <property type="entry name" value="TEICHOIC ACIDS EXPORT ATP-BINDING PROTEIN TAGH"/>
    <property type="match status" value="1"/>
</dbReference>
<dbReference type="AlphaFoldDB" id="A0A2T1DNF8"/>
<evidence type="ECO:0000259" key="5">
    <source>
        <dbReference type="PROSITE" id="PS50893"/>
    </source>
</evidence>
<keyword evidence="7" id="KW-1185">Reference proteome</keyword>
<dbReference type="Gene3D" id="3.40.50.300">
    <property type="entry name" value="P-loop containing nucleotide triphosphate hydrolases"/>
    <property type="match status" value="1"/>
</dbReference>
<keyword evidence="4 6" id="KW-0067">ATP-binding</keyword>
<evidence type="ECO:0000256" key="2">
    <source>
        <dbReference type="ARBA" id="ARBA00022448"/>
    </source>
</evidence>
<dbReference type="InterPro" id="IPR003439">
    <property type="entry name" value="ABC_transporter-like_ATP-bd"/>
</dbReference>
<accession>A0A2T1DNF8</accession>
<dbReference type="InterPro" id="IPR015860">
    <property type="entry name" value="ABC_transpr_TagH-like"/>
</dbReference>
<proteinExistence type="inferred from homology"/>
<dbReference type="SUPFAM" id="SSF52540">
    <property type="entry name" value="P-loop containing nucleoside triphosphate hydrolases"/>
    <property type="match status" value="1"/>
</dbReference>
<keyword evidence="2" id="KW-0813">Transport</keyword>